<keyword evidence="3" id="KW-1185">Reference proteome</keyword>
<evidence type="ECO:0000313" key="3">
    <source>
        <dbReference type="Proteomes" id="UP001219525"/>
    </source>
</evidence>
<organism evidence="2 3">
    <name type="scientific">Mycena pura</name>
    <dbReference type="NCBI Taxonomy" id="153505"/>
    <lineage>
        <taxon>Eukaryota</taxon>
        <taxon>Fungi</taxon>
        <taxon>Dikarya</taxon>
        <taxon>Basidiomycota</taxon>
        <taxon>Agaricomycotina</taxon>
        <taxon>Agaricomycetes</taxon>
        <taxon>Agaricomycetidae</taxon>
        <taxon>Agaricales</taxon>
        <taxon>Marasmiineae</taxon>
        <taxon>Mycenaceae</taxon>
        <taxon>Mycena</taxon>
    </lineage>
</organism>
<name>A0AAD6YC11_9AGAR</name>
<evidence type="ECO:0000256" key="1">
    <source>
        <dbReference type="SAM" id="MobiDB-lite"/>
    </source>
</evidence>
<dbReference type="Proteomes" id="UP001219525">
    <property type="component" value="Unassembled WGS sequence"/>
</dbReference>
<evidence type="ECO:0000313" key="2">
    <source>
        <dbReference type="EMBL" id="KAJ7210818.1"/>
    </source>
</evidence>
<protein>
    <submittedName>
        <fullName evidence="2">Uncharacterized protein</fullName>
    </submittedName>
</protein>
<sequence>MPQPRRPLQRSATSTTHVSDSEPEREAKRRRFGSPEPAVSAARPPLASIQNTPQDRPRVHKHSADRVLILEGRVHALEKEVKELKGQLGRKADTVLADERPVPASSASPAPAPIQDVNAAPSTLGAMHVRQLLDGSLREMQAHDPGLYELPTPIRDSQNRVTRRLGHRTNA</sequence>
<feature type="region of interest" description="Disordered" evidence="1">
    <location>
        <begin position="86"/>
        <end position="119"/>
    </location>
</feature>
<feature type="region of interest" description="Disordered" evidence="1">
    <location>
        <begin position="1"/>
        <end position="64"/>
    </location>
</feature>
<feature type="region of interest" description="Disordered" evidence="1">
    <location>
        <begin position="145"/>
        <end position="171"/>
    </location>
</feature>
<dbReference type="AlphaFoldDB" id="A0AAD6YC11"/>
<dbReference type="EMBL" id="JARJCW010000027">
    <property type="protein sequence ID" value="KAJ7210818.1"/>
    <property type="molecule type" value="Genomic_DNA"/>
</dbReference>
<proteinExistence type="predicted"/>
<feature type="compositionally biased region" description="Basic and acidic residues" evidence="1">
    <location>
        <begin position="86"/>
        <end position="101"/>
    </location>
</feature>
<reference evidence="2" key="1">
    <citation type="submission" date="2023-03" db="EMBL/GenBank/DDBJ databases">
        <title>Massive genome expansion in bonnet fungi (Mycena s.s.) driven by repeated elements and novel gene families across ecological guilds.</title>
        <authorList>
            <consortium name="Lawrence Berkeley National Laboratory"/>
            <person name="Harder C.B."/>
            <person name="Miyauchi S."/>
            <person name="Viragh M."/>
            <person name="Kuo A."/>
            <person name="Thoen E."/>
            <person name="Andreopoulos B."/>
            <person name="Lu D."/>
            <person name="Skrede I."/>
            <person name="Drula E."/>
            <person name="Henrissat B."/>
            <person name="Morin E."/>
            <person name="Kohler A."/>
            <person name="Barry K."/>
            <person name="LaButti K."/>
            <person name="Morin E."/>
            <person name="Salamov A."/>
            <person name="Lipzen A."/>
            <person name="Mereny Z."/>
            <person name="Hegedus B."/>
            <person name="Baldrian P."/>
            <person name="Stursova M."/>
            <person name="Weitz H."/>
            <person name="Taylor A."/>
            <person name="Grigoriev I.V."/>
            <person name="Nagy L.G."/>
            <person name="Martin F."/>
            <person name="Kauserud H."/>
        </authorList>
    </citation>
    <scope>NUCLEOTIDE SEQUENCE</scope>
    <source>
        <strain evidence="2">9144</strain>
    </source>
</reference>
<comment type="caution">
    <text evidence="2">The sequence shown here is derived from an EMBL/GenBank/DDBJ whole genome shotgun (WGS) entry which is preliminary data.</text>
</comment>
<accession>A0AAD6YC11</accession>
<feature type="compositionally biased region" description="Basic residues" evidence="1">
    <location>
        <begin position="161"/>
        <end position="171"/>
    </location>
</feature>
<gene>
    <name evidence="2" type="ORF">GGX14DRAFT_394443</name>
</gene>